<organism evidence="1 2">
    <name type="scientific">Candidatus Amunia macphersoniae</name>
    <dbReference type="NCBI Taxonomy" id="3127014"/>
    <lineage>
        <taxon>Bacteria</taxon>
        <taxon>Bacillati</taxon>
        <taxon>Candidatus Dormiibacterota</taxon>
        <taxon>Candidatus Dormibacteria</taxon>
        <taxon>Candidatus Aeolococcales</taxon>
        <taxon>Candidatus Aeolococcaceae</taxon>
        <taxon>Candidatus Amunia</taxon>
    </lineage>
</organism>
<dbReference type="Proteomes" id="UP000614410">
    <property type="component" value="Unassembled WGS sequence"/>
</dbReference>
<gene>
    <name evidence="1" type="ORF">JF887_11840</name>
</gene>
<proteinExistence type="predicted"/>
<protein>
    <submittedName>
        <fullName evidence="1">Uncharacterized protein</fullName>
    </submittedName>
</protein>
<reference evidence="1 2" key="1">
    <citation type="submission" date="2020-10" db="EMBL/GenBank/DDBJ databases">
        <title>Ca. Dormibacterota MAGs.</title>
        <authorList>
            <person name="Montgomery K."/>
        </authorList>
    </citation>
    <scope>NUCLEOTIDE SEQUENCE [LARGE SCALE GENOMIC DNA]</scope>
    <source>
        <strain evidence="1">Mitchell_Peninsula_5</strain>
    </source>
</reference>
<dbReference type="EMBL" id="JAEKNN010000055">
    <property type="protein sequence ID" value="MBJ7610104.1"/>
    <property type="molecule type" value="Genomic_DNA"/>
</dbReference>
<evidence type="ECO:0000313" key="2">
    <source>
        <dbReference type="Proteomes" id="UP000614410"/>
    </source>
</evidence>
<comment type="caution">
    <text evidence="1">The sequence shown here is derived from an EMBL/GenBank/DDBJ whole genome shotgun (WGS) entry which is preliminary data.</text>
</comment>
<evidence type="ECO:0000313" key="1">
    <source>
        <dbReference type="EMBL" id="MBJ7610104.1"/>
    </source>
</evidence>
<name>A0A934NJU8_9BACT</name>
<accession>A0A934NJU8</accession>
<dbReference type="AlphaFoldDB" id="A0A934NJU8"/>
<sequence length="121" mass="13567">MCRVCLKRPEIPDERYGRCESCAANGRIAFRFRLGPRRDGTGLVVRAGELSPHALRQKWRDPLLSYSGRPADKPHLGLHEIELVTARDRLESVRLAHDLGPRADEAVAALRAAAERTDTAW</sequence>